<protein>
    <submittedName>
        <fullName evidence="1">Uncharacterized protein</fullName>
    </submittedName>
</protein>
<name>A0AAD6FQ21_9TELE</name>
<dbReference type="AlphaFoldDB" id="A0AAD6FQ21"/>
<gene>
    <name evidence="1" type="ORF">JOQ06_006022</name>
</gene>
<accession>A0AAD6FQ21</accession>
<proteinExistence type="predicted"/>
<reference evidence="1" key="1">
    <citation type="submission" date="2022-11" db="EMBL/GenBank/DDBJ databases">
        <title>Chromosome-level genome of Pogonophryne albipinna.</title>
        <authorList>
            <person name="Jo E."/>
        </authorList>
    </citation>
    <scope>NUCLEOTIDE SEQUENCE</scope>
    <source>
        <strain evidence="1">SGF0006</strain>
        <tissue evidence="1">Muscle</tissue>
    </source>
</reference>
<evidence type="ECO:0000313" key="1">
    <source>
        <dbReference type="EMBL" id="KAJ4943522.1"/>
    </source>
</evidence>
<dbReference type="EMBL" id="JAPTMU010000005">
    <property type="protein sequence ID" value="KAJ4943522.1"/>
    <property type="molecule type" value="Genomic_DNA"/>
</dbReference>
<sequence>MSNRMSPCLFFITLTEQEVHNGLILIVKKNLLDSGRKSVFVLICPEINCFYRTYLRPCEGNVDSSAAGS</sequence>
<keyword evidence="2" id="KW-1185">Reference proteome</keyword>
<evidence type="ECO:0000313" key="2">
    <source>
        <dbReference type="Proteomes" id="UP001219934"/>
    </source>
</evidence>
<dbReference type="Proteomes" id="UP001219934">
    <property type="component" value="Unassembled WGS sequence"/>
</dbReference>
<comment type="caution">
    <text evidence="1">The sequence shown here is derived from an EMBL/GenBank/DDBJ whole genome shotgun (WGS) entry which is preliminary data.</text>
</comment>
<organism evidence="1 2">
    <name type="scientific">Pogonophryne albipinna</name>
    <dbReference type="NCBI Taxonomy" id="1090488"/>
    <lineage>
        <taxon>Eukaryota</taxon>
        <taxon>Metazoa</taxon>
        <taxon>Chordata</taxon>
        <taxon>Craniata</taxon>
        <taxon>Vertebrata</taxon>
        <taxon>Euteleostomi</taxon>
        <taxon>Actinopterygii</taxon>
        <taxon>Neopterygii</taxon>
        <taxon>Teleostei</taxon>
        <taxon>Neoteleostei</taxon>
        <taxon>Acanthomorphata</taxon>
        <taxon>Eupercaria</taxon>
        <taxon>Perciformes</taxon>
        <taxon>Notothenioidei</taxon>
        <taxon>Pogonophryne</taxon>
    </lineage>
</organism>